<dbReference type="InterPro" id="IPR032710">
    <property type="entry name" value="NTF2-like_dom_sf"/>
</dbReference>
<evidence type="ECO:0000313" key="1">
    <source>
        <dbReference type="EMBL" id="SPF41739.1"/>
    </source>
</evidence>
<reference evidence="2" key="1">
    <citation type="submission" date="2018-02" db="EMBL/GenBank/DDBJ databases">
        <authorList>
            <person name="Hausmann B."/>
        </authorList>
    </citation>
    <scope>NUCLEOTIDE SEQUENCE [LARGE SCALE GENOMIC DNA]</scope>
    <source>
        <strain evidence="2">Peat soil MAG SbF1</strain>
    </source>
</reference>
<sequence length="49" mass="5424">MDETYENAIKQLAAQVDEAWNNGDAAKMASYWVQNGLNINPMGDVFEGC</sequence>
<dbReference type="Gene3D" id="3.10.450.50">
    <property type="match status" value="1"/>
</dbReference>
<dbReference type="SUPFAM" id="SSF54427">
    <property type="entry name" value="NTF2-like"/>
    <property type="match status" value="1"/>
</dbReference>
<name>A0A2U3KQ98_9FIRM</name>
<dbReference type="Proteomes" id="UP000238916">
    <property type="component" value="Unassembled WGS sequence"/>
</dbReference>
<accession>A0A2U3KQ98</accession>
<organism evidence="1 2">
    <name type="scientific">Candidatus Desulfosporosinus infrequens</name>
    <dbReference type="NCBI Taxonomy" id="2043169"/>
    <lineage>
        <taxon>Bacteria</taxon>
        <taxon>Bacillati</taxon>
        <taxon>Bacillota</taxon>
        <taxon>Clostridia</taxon>
        <taxon>Eubacteriales</taxon>
        <taxon>Desulfitobacteriaceae</taxon>
        <taxon>Desulfosporosinus</taxon>
    </lineage>
</organism>
<dbReference type="AlphaFoldDB" id="A0A2U3KQ98"/>
<protein>
    <submittedName>
        <fullName evidence="1">Uncharacterized protein</fullName>
    </submittedName>
</protein>
<gene>
    <name evidence="1" type="ORF">SBF1_2560013</name>
</gene>
<evidence type="ECO:0000313" key="2">
    <source>
        <dbReference type="Proteomes" id="UP000238916"/>
    </source>
</evidence>
<proteinExistence type="predicted"/>
<dbReference type="EMBL" id="OMOF01000175">
    <property type="protein sequence ID" value="SPF41739.1"/>
    <property type="molecule type" value="Genomic_DNA"/>
</dbReference>